<sequence>MSDAQQPVTYAAPAPAPAPIKKANGLGIASLVLGILALAGSFIPFINYGSGFLAFLGLIFGVIGLFIKYRARGMAVAGTIISAIALILSIFLSIAYTAGFVNSMNENMAEEEAAANREITVVYEVEGAAQDASIYYVSADDEGSEQVTGHALPFTKEYTVKAGGEWDWSFYSLNASNGIDDTGEITCRITIDGEVVSENTSTGEFASASCDSSGFGGDE</sequence>
<dbReference type="InterPro" id="IPR038468">
    <property type="entry name" value="MmpS_C"/>
</dbReference>
<keyword evidence="6 7" id="KW-0472">Membrane</keyword>
<evidence type="ECO:0000256" key="3">
    <source>
        <dbReference type="ARBA" id="ARBA00022475"/>
    </source>
</evidence>
<proteinExistence type="inferred from homology"/>
<dbReference type="Proteomes" id="UP001589896">
    <property type="component" value="Unassembled WGS sequence"/>
</dbReference>
<gene>
    <name evidence="8" type="ORF">ACFFGH_28220</name>
</gene>
<dbReference type="Gene3D" id="2.60.40.2880">
    <property type="entry name" value="MmpS1-5, C-terminal soluble domain"/>
    <property type="match status" value="1"/>
</dbReference>
<name>A0ABV6RXM3_9GAMM</name>
<keyword evidence="4 7" id="KW-0812">Transmembrane</keyword>
<dbReference type="EMBL" id="JBHLTG010000009">
    <property type="protein sequence ID" value="MFC0681735.1"/>
    <property type="molecule type" value="Genomic_DNA"/>
</dbReference>
<comment type="caution">
    <text evidence="8">The sequence shown here is derived from an EMBL/GenBank/DDBJ whole genome shotgun (WGS) entry which is preliminary data.</text>
</comment>
<evidence type="ECO:0000313" key="9">
    <source>
        <dbReference type="Proteomes" id="UP001589896"/>
    </source>
</evidence>
<keyword evidence="3" id="KW-1003">Cell membrane</keyword>
<comment type="subcellular location">
    <subcellularLocation>
        <location evidence="1">Cell membrane</location>
    </subcellularLocation>
</comment>
<evidence type="ECO:0000313" key="8">
    <source>
        <dbReference type="EMBL" id="MFC0681735.1"/>
    </source>
</evidence>
<keyword evidence="5 7" id="KW-1133">Transmembrane helix</keyword>
<evidence type="ECO:0000256" key="1">
    <source>
        <dbReference type="ARBA" id="ARBA00004236"/>
    </source>
</evidence>
<reference evidence="8 9" key="1">
    <citation type="submission" date="2024-09" db="EMBL/GenBank/DDBJ databases">
        <authorList>
            <person name="Sun Q."/>
            <person name="Mori K."/>
        </authorList>
    </citation>
    <scope>NUCLEOTIDE SEQUENCE [LARGE SCALE GENOMIC DNA]</scope>
    <source>
        <strain evidence="8 9">KCTC 23076</strain>
    </source>
</reference>
<evidence type="ECO:0000256" key="5">
    <source>
        <dbReference type="ARBA" id="ARBA00022989"/>
    </source>
</evidence>
<evidence type="ECO:0000256" key="6">
    <source>
        <dbReference type="ARBA" id="ARBA00023136"/>
    </source>
</evidence>
<organism evidence="8 9">
    <name type="scientific">Lysobacter korlensis</name>
    <dbReference type="NCBI Taxonomy" id="553636"/>
    <lineage>
        <taxon>Bacteria</taxon>
        <taxon>Pseudomonadati</taxon>
        <taxon>Pseudomonadota</taxon>
        <taxon>Gammaproteobacteria</taxon>
        <taxon>Lysobacterales</taxon>
        <taxon>Lysobacteraceae</taxon>
        <taxon>Lysobacter</taxon>
    </lineage>
</organism>
<feature type="transmembrane region" description="Helical" evidence="7">
    <location>
        <begin position="52"/>
        <end position="69"/>
    </location>
</feature>
<feature type="transmembrane region" description="Helical" evidence="7">
    <location>
        <begin position="76"/>
        <end position="98"/>
    </location>
</feature>
<dbReference type="RefSeq" id="WP_386674900.1">
    <property type="nucleotide sequence ID" value="NZ_JBHLTG010000009.1"/>
</dbReference>
<keyword evidence="9" id="KW-1185">Reference proteome</keyword>
<evidence type="ECO:0000256" key="4">
    <source>
        <dbReference type="ARBA" id="ARBA00022692"/>
    </source>
</evidence>
<evidence type="ECO:0000256" key="2">
    <source>
        <dbReference type="ARBA" id="ARBA00007531"/>
    </source>
</evidence>
<feature type="transmembrane region" description="Helical" evidence="7">
    <location>
        <begin position="26"/>
        <end position="46"/>
    </location>
</feature>
<dbReference type="Pfam" id="PF05423">
    <property type="entry name" value="Mycobact_memb"/>
    <property type="match status" value="1"/>
</dbReference>
<comment type="similarity">
    <text evidence="2">Belongs to the MmpS family.</text>
</comment>
<evidence type="ECO:0000256" key="7">
    <source>
        <dbReference type="SAM" id="Phobius"/>
    </source>
</evidence>
<dbReference type="InterPro" id="IPR008693">
    <property type="entry name" value="MmpS"/>
</dbReference>
<accession>A0ABV6RXM3</accession>
<protein>
    <submittedName>
        <fullName evidence="8">MmpS family transport accessory protein</fullName>
    </submittedName>
</protein>